<comment type="caution">
    <text evidence="4">The sequence shown here is derived from an EMBL/GenBank/DDBJ whole genome shotgun (WGS) entry which is preliminary data.</text>
</comment>
<dbReference type="GO" id="GO:0004521">
    <property type="term" value="F:RNA endonuclease activity"/>
    <property type="evidence" value="ECO:0007669"/>
    <property type="project" value="TreeGrafter"/>
</dbReference>
<protein>
    <submittedName>
        <fullName evidence="4">Putative mRNA 3-end processing factor</fullName>
    </submittedName>
</protein>
<dbReference type="RefSeq" id="WP_236719331.1">
    <property type="nucleotide sequence ID" value="NZ_FWYE01000001.1"/>
</dbReference>
<keyword evidence="5" id="KW-1185">Reference proteome</keyword>
<feature type="domain" description="Beta-Casp" evidence="3">
    <location>
        <begin position="227"/>
        <end position="335"/>
    </location>
</feature>
<dbReference type="InterPro" id="IPR011108">
    <property type="entry name" value="RMMBL"/>
</dbReference>
<dbReference type="Gene3D" id="3.60.15.10">
    <property type="entry name" value="Ribonuclease Z/Hydroxyacylglutathione hydrolase-like"/>
    <property type="match status" value="1"/>
</dbReference>
<dbReference type="EMBL" id="FWYE01000001">
    <property type="protein sequence ID" value="SMD30160.1"/>
    <property type="molecule type" value="Genomic_DNA"/>
</dbReference>
<evidence type="ECO:0000313" key="5">
    <source>
        <dbReference type="Proteomes" id="UP000192315"/>
    </source>
</evidence>
<dbReference type="InterPro" id="IPR001279">
    <property type="entry name" value="Metallo-B-lactamas"/>
</dbReference>
<dbReference type="SUPFAM" id="SSF56281">
    <property type="entry name" value="Metallo-hydrolase/oxidoreductase"/>
    <property type="match status" value="1"/>
</dbReference>
<evidence type="ECO:0000259" key="3">
    <source>
        <dbReference type="SMART" id="SM01027"/>
    </source>
</evidence>
<dbReference type="PANTHER" id="PTHR11203:SF52">
    <property type="entry name" value="MRNA 3-END PROCESSING FACTOR"/>
    <property type="match status" value="1"/>
</dbReference>
<proteinExistence type="predicted"/>
<dbReference type="InterPro" id="IPR050698">
    <property type="entry name" value="MBL"/>
</dbReference>
<dbReference type="Gene3D" id="3.40.50.10890">
    <property type="match status" value="1"/>
</dbReference>
<evidence type="ECO:0000256" key="1">
    <source>
        <dbReference type="ARBA" id="ARBA00022801"/>
    </source>
</evidence>
<evidence type="ECO:0000259" key="2">
    <source>
        <dbReference type="SMART" id="SM00849"/>
    </source>
</evidence>
<keyword evidence="1" id="KW-0378">Hydrolase</keyword>
<dbReference type="Pfam" id="PF00753">
    <property type="entry name" value="Lactamase_B"/>
    <property type="match status" value="1"/>
</dbReference>
<feature type="domain" description="Metallo-beta-lactamase" evidence="2">
    <location>
        <begin position="16"/>
        <end position="222"/>
    </location>
</feature>
<accession>A0A8G2L6P7</accession>
<dbReference type="SMART" id="SM00849">
    <property type="entry name" value="Lactamase_B"/>
    <property type="match status" value="1"/>
</dbReference>
<dbReference type="PANTHER" id="PTHR11203">
    <property type="entry name" value="CLEAVAGE AND POLYADENYLATION SPECIFICITY FACTOR FAMILY MEMBER"/>
    <property type="match status" value="1"/>
</dbReference>
<dbReference type="Pfam" id="PF10996">
    <property type="entry name" value="Beta-Casp"/>
    <property type="match status" value="1"/>
</dbReference>
<dbReference type="SMART" id="SM01027">
    <property type="entry name" value="Beta-Casp"/>
    <property type="match status" value="1"/>
</dbReference>
<dbReference type="GO" id="GO:0016787">
    <property type="term" value="F:hydrolase activity"/>
    <property type="evidence" value="ECO:0007669"/>
    <property type="project" value="UniProtKB-KW"/>
</dbReference>
<dbReference type="InterPro" id="IPR022712">
    <property type="entry name" value="Beta_Casp"/>
</dbReference>
<organism evidence="4 5">
    <name type="scientific">Picrophilus torridus (strain ATCC 700027 / DSM 9790 / JCM 10055 / NBRC 100828 / KAW 2/3)</name>
    <dbReference type="NCBI Taxonomy" id="1122961"/>
    <lineage>
        <taxon>Archaea</taxon>
        <taxon>Methanobacteriati</taxon>
        <taxon>Thermoplasmatota</taxon>
        <taxon>Thermoplasmata</taxon>
        <taxon>Thermoplasmatales</taxon>
        <taxon>Picrophilaceae</taxon>
        <taxon>Picrophilus</taxon>
    </lineage>
</organism>
<reference evidence="4 5" key="1">
    <citation type="submission" date="2017-04" db="EMBL/GenBank/DDBJ databases">
        <authorList>
            <person name="Varghese N."/>
            <person name="Submissions S."/>
        </authorList>
    </citation>
    <scope>NUCLEOTIDE SEQUENCE [LARGE SCALE GENOMIC DNA]</scope>
    <source>
        <strain evidence="4 5">DSM 9789</strain>
    </source>
</reference>
<gene>
    <name evidence="4" type="ORF">SAMN02745355_0021</name>
</gene>
<dbReference type="Pfam" id="PF07521">
    <property type="entry name" value="RMMBL"/>
    <property type="match status" value="1"/>
</dbReference>
<dbReference type="AlphaFoldDB" id="A0A8G2L6P7"/>
<dbReference type="InterPro" id="IPR036866">
    <property type="entry name" value="RibonucZ/Hydroxyglut_hydro"/>
</dbReference>
<evidence type="ECO:0000313" key="4">
    <source>
        <dbReference type="EMBL" id="SMD30160.1"/>
    </source>
</evidence>
<dbReference type="Proteomes" id="UP000192315">
    <property type="component" value="Unassembled WGS sequence"/>
</dbReference>
<sequence length="413" mass="46746">MINTKVKFLGGAEEVGRLAIKIEDKNDKIMIDYGVEPDKPPEYPLPPEPVNDIFITHAHLDHTGALPVYYHNYSAKLHATAMTANSVVPIINDSLKIMRLENYVERFNEDDVENLFRSLVTERYNTDIELNNLTARAYSAGHIPGSSMWRFEDSFSFMITGDLYTRDTNLLKGARPVKTDVLIMESTYAGRDHEDRDEVIKRLKDSIKETIDNGGKVILPTFAIGRTQEMIMILRDMNYNIYVDGMGNDISRIYLDTPGFLKDYSLFRKSLGRVIKVRNKRMRKEALENGDIIITTSGMLDGGPVLGYIDSLSDDPKSAIYLTGYQVEGTNGRSLMENGTIKIAGATIKPSMKIDFFDLSAHAGHSDLVKFIKDIDPWTVVLCHGDQREKLKEALPEYNFILPYNGHEFEITN</sequence>
<name>A0A8G2L6P7_PICTO</name>